<feature type="compositionally biased region" description="Low complexity" evidence="3">
    <location>
        <begin position="95"/>
        <end position="105"/>
    </location>
</feature>
<feature type="compositionally biased region" description="Basic and acidic residues" evidence="3">
    <location>
        <begin position="53"/>
        <end position="72"/>
    </location>
</feature>
<dbReference type="PANTHER" id="PTHR23236:SF11">
    <property type="entry name" value="EUKARYOTIC TRANSLATION INITIATION FACTOR 4H"/>
    <property type="match status" value="1"/>
</dbReference>
<accession>L1JV28</accession>
<dbReference type="KEGG" id="gtt:GUITHDRAFT_102145"/>
<dbReference type="Pfam" id="PF00076">
    <property type="entry name" value="RRM_1"/>
    <property type="match status" value="1"/>
</dbReference>
<proteinExistence type="predicted"/>
<feature type="compositionally biased region" description="Basic and acidic residues" evidence="3">
    <location>
        <begin position="14"/>
        <end position="31"/>
    </location>
</feature>
<dbReference type="InterPro" id="IPR012677">
    <property type="entry name" value="Nucleotide-bd_a/b_plait_sf"/>
</dbReference>
<dbReference type="InterPro" id="IPR034228">
    <property type="entry name" value="Nop6_RRM"/>
</dbReference>
<dbReference type="eggNOG" id="KOG4209">
    <property type="taxonomic scope" value="Eukaryota"/>
</dbReference>
<reference evidence="7" key="2">
    <citation type="submission" date="2012-11" db="EMBL/GenBank/DDBJ databases">
        <authorList>
            <person name="Kuo A."/>
            <person name="Curtis B.A."/>
            <person name="Tanifuji G."/>
            <person name="Burki F."/>
            <person name="Gruber A."/>
            <person name="Irimia M."/>
            <person name="Maruyama S."/>
            <person name="Arias M.C."/>
            <person name="Ball S.G."/>
            <person name="Gile G.H."/>
            <person name="Hirakawa Y."/>
            <person name="Hopkins J.F."/>
            <person name="Rensing S.A."/>
            <person name="Schmutz J."/>
            <person name="Symeonidi A."/>
            <person name="Elias M."/>
            <person name="Eveleigh R.J."/>
            <person name="Herman E.K."/>
            <person name="Klute M.J."/>
            <person name="Nakayama T."/>
            <person name="Obornik M."/>
            <person name="Reyes-Prieto A."/>
            <person name="Armbrust E.V."/>
            <person name="Aves S.J."/>
            <person name="Beiko R.G."/>
            <person name="Coutinho P."/>
            <person name="Dacks J.B."/>
            <person name="Durnford D.G."/>
            <person name="Fast N.M."/>
            <person name="Green B.R."/>
            <person name="Grisdale C."/>
            <person name="Hempe F."/>
            <person name="Henrissat B."/>
            <person name="Hoppner M.P."/>
            <person name="Ishida K.-I."/>
            <person name="Kim E."/>
            <person name="Koreny L."/>
            <person name="Kroth P.G."/>
            <person name="Liu Y."/>
            <person name="Malik S.-B."/>
            <person name="Maier U.G."/>
            <person name="McRose D."/>
            <person name="Mock T."/>
            <person name="Neilson J.A."/>
            <person name="Onodera N.T."/>
            <person name="Poole A.M."/>
            <person name="Pritham E.J."/>
            <person name="Richards T.A."/>
            <person name="Rocap G."/>
            <person name="Roy S.W."/>
            <person name="Sarai C."/>
            <person name="Schaack S."/>
            <person name="Shirato S."/>
            <person name="Slamovits C.H."/>
            <person name="Spencer D.F."/>
            <person name="Suzuki S."/>
            <person name="Worden A.Z."/>
            <person name="Zauner S."/>
            <person name="Barry K."/>
            <person name="Bell C."/>
            <person name="Bharti A.K."/>
            <person name="Crow J.A."/>
            <person name="Grimwood J."/>
            <person name="Kramer R."/>
            <person name="Lindquist E."/>
            <person name="Lucas S."/>
            <person name="Salamov A."/>
            <person name="McFadden G.I."/>
            <person name="Lane C.E."/>
            <person name="Keeling P.J."/>
            <person name="Gray M.W."/>
            <person name="Grigoriev I.V."/>
            <person name="Archibald J.M."/>
        </authorList>
    </citation>
    <scope>NUCLEOTIDE SEQUENCE</scope>
    <source>
        <strain evidence="7">CCMP2712</strain>
    </source>
</reference>
<feature type="compositionally biased region" description="Low complexity" evidence="3">
    <location>
        <begin position="177"/>
        <end position="187"/>
    </location>
</feature>
<evidence type="ECO:0000313" key="6">
    <source>
        <dbReference type="EnsemblProtists" id="EKX52242"/>
    </source>
</evidence>
<feature type="compositionally biased region" description="Low complexity" evidence="3">
    <location>
        <begin position="147"/>
        <end position="162"/>
    </location>
</feature>
<dbReference type="GO" id="GO:0003723">
    <property type="term" value="F:RNA binding"/>
    <property type="evidence" value="ECO:0007669"/>
    <property type="project" value="UniProtKB-UniRule"/>
</dbReference>
<feature type="region of interest" description="Disordered" evidence="3">
    <location>
        <begin position="1"/>
        <end position="290"/>
    </location>
</feature>
<keyword evidence="1 2" id="KW-0694">RNA-binding</keyword>
<dbReference type="OrthoDB" id="439808at2759"/>
<dbReference type="InterPro" id="IPR035979">
    <property type="entry name" value="RBD_domain_sf"/>
</dbReference>
<dbReference type="CDD" id="cd12400">
    <property type="entry name" value="RRM_Nop6"/>
    <property type="match status" value="1"/>
</dbReference>
<protein>
    <recommendedName>
        <fullName evidence="4">RRM domain-containing protein</fullName>
    </recommendedName>
</protein>
<reference evidence="6" key="3">
    <citation type="submission" date="2016-03" db="UniProtKB">
        <authorList>
            <consortium name="EnsemblProtists"/>
        </authorList>
    </citation>
    <scope>IDENTIFICATION</scope>
</reference>
<feature type="domain" description="RRM" evidence="4">
    <location>
        <begin position="357"/>
        <end position="436"/>
    </location>
</feature>
<feature type="region of interest" description="Disordered" evidence="3">
    <location>
        <begin position="308"/>
        <end position="348"/>
    </location>
</feature>
<keyword evidence="7" id="KW-1185">Reference proteome</keyword>
<dbReference type="CDD" id="cd21039">
    <property type="entry name" value="NURR"/>
    <property type="match status" value="1"/>
</dbReference>
<name>L1JV28_GUITC</name>
<dbReference type="SUPFAM" id="SSF54928">
    <property type="entry name" value="RNA-binding domain, RBD"/>
    <property type="match status" value="1"/>
</dbReference>
<dbReference type="Gene3D" id="3.30.70.330">
    <property type="match status" value="1"/>
</dbReference>
<evidence type="ECO:0000256" key="2">
    <source>
        <dbReference type="PROSITE-ProRule" id="PRU00176"/>
    </source>
</evidence>
<dbReference type="STRING" id="905079.L1JV28"/>
<dbReference type="SMART" id="SM00360">
    <property type="entry name" value="RRM"/>
    <property type="match status" value="1"/>
</dbReference>
<dbReference type="OMA" id="EIRIVMN"/>
<dbReference type="EMBL" id="JH992973">
    <property type="protein sequence ID" value="EKX52242.1"/>
    <property type="molecule type" value="Genomic_DNA"/>
</dbReference>
<evidence type="ECO:0000313" key="7">
    <source>
        <dbReference type="Proteomes" id="UP000011087"/>
    </source>
</evidence>
<dbReference type="AlphaFoldDB" id="L1JV28"/>
<gene>
    <name evidence="5" type="ORF">GUITHDRAFT_102145</name>
</gene>
<dbReference type="PANTHER" id="PTHR23236">
    <property type="entry name" value="EUKARYOTIC TRANSLATION INITIATION FACTOR 4B/4H"/>
    <property type="match status" value="1"/>
</dbReference>
<dbReference type="Proteomes" id="UP000011087">
    <property type="component" value="Unassembled WGS sequence"/>
</dbReference>
<dbReference type="InterPro" id="IPR000504">
    <property type="entry name" value="RRM_dom"/>
</dbReference>
<dbReference type="EnsemblProtists" id="EKX52242">
    <property type="protein sequence ID" value="EKX52242"/>
    <property type="gene ID" value="GUITHDRAFT_102145"/>
</dbReference>
<dbReference type="PROSITE" id="PS50102">
    <property type="entry name" value="RRM"/>
    <property type="match status" value="1"/>
</dbReference>
<dbReference type="GeneID" id="17308844"/>
<evidence type="ECO:0000313" key="5">
    <source>
        <dbReference type="EMBL" id="EKX52242.1"/>
    </source>
</evidence>
<feature type="compositionally biased region" description="Basic and acidic residues" evidence="3">
    <location>
        <begin position="220"/>
        <end position="236"/>
    </location>
</feature>
<evidence type="ECO:0000256" key="3">
    <source>
        <dbReference type="SAM" id="MobiDB-lite"/>
    </source>
</evidence>
<dbReference type="PaxDb" id="55529-EKX52242"/>
<reference evidence="5 7" key="1">
    <citation type="journal article" date="2012" name="Nature">
        <title>Algal genomes reveal evolutionary mosaicism and the fate of nucleomorphs.</title>
        <authorList>
            <consortium name="DOE Joint Genome Institute"/>
            <person name="Curtis B.A."/>
            <person name="Tanifuji G."/>
            <person name="Burki F."/>
            <person name="Gruber A."/>
            <person name="Irimia M."/>
            <person name="Maruyama S."/>
            <person name="Arias M.C."/>
            <person name="Ball S.G."/>
            <person name="Gile G.H."/>
            <person name="Hirakawa Y."/>
            <person name="Hopkins J.F."/>
            <person name="Kuo A."/>
            <person name="Rensing S.A."/>
            <person name="Schmutz J."/>
            <person name="Symeonidi A."/>
            <person name="Elias M."/>
            <person name="Eveleigh R.J."/>
            <person name="Herman E.K."/>
            <person name="Klute M.J."/>
            <person name="Nakayama T."/>
            <person name="Obornik M."/>
            <person name="Reyes-Prieto A."/>
            <person name="Armbrust E.V."/>
            <person name="Aves S.J."/>
            <person name="Beiko R.G."/>
            <person name="Coutinho P."/>
            <person name="Dacks J.B."/>
            <person name="Durnford D.G."/>
            <person name="Fast N.M."/>
            <person name="Green B.R."/>
            <person name="Grisdale C.J."/>
            <person name="Hempel F."/>
            <person name="Henrissat B."/>
            <person name="Hoppner M.P."/>
            <person name="Ishida K."/>
            <person name="Kim E."/>
            <person name="Koreny L."/>
            <person name="Kroth P.G."/>
            <person name="Liu Y."/>
            <person name="Malik S.B."/>
            <person name="Maier U.G."/>
            <person name="McRose D."/>
            <person name="Mock T."/>
            <person name="Neilson J.A."/>
            <person name="Onodera N.T."/>
            <person name="Poole A.M."/>
            <person name="Pritham E.J."/>
            <person name="Richards T.A."/>
            <person name="Rocap G."/>
            <person name="Roy S.W."/>
            <person name="Sarai C."/>
            <person name="Schaack S."/>
            <person name="Shirato S."/>
            <person name="Slamovits C.H."/>
            <person name="Spencer D.F."/>
            <person name="Suzuki S."/>
            <person name="Worden A.Z."/>
            <person name="Zauner S."/>
            <person name="Barry K."/>
            <person name="Bell C."/>
            <person name="Bharti A.K."/>
            <person name="Crow J.A."/>
            <person name="Grimwood J."/>
            <person name="Kramer R."/>
            <person name="Lindquist E."/>
            <person name="Lucas S."/>
            <person name="Salamov A."/>
            <person name="McFadden G.I."/>
            <person name="Lane C.E."/>
            <person name="Keeling P.J."/>
            <person name="Gray M.W."/>
            <person name="Grigoriev I.V."/>
            <person name="Archibald J.M."/>
        </authorList>
    </citation>
    <scope>NUCLEOTIDE SEQUENCE</scope>
    <source>
        <strain evidence="5 7">CCMP2712</strain>
    </source>
</reference>
<organism evidence="5">
    <name type="scientific">Guillardia theta (strain CCMP2712)</name>
    <name type="common">Cryptophyte</name>
    <dbReference type="NCBI Taxonomy" id="905079"/>
    <lineage>
        <taxon>Eukaryota</taxon>
        <taxon>Cryptophyceae</taxon>
        <taxon>Pyrenomonadales</taxon>
        <taxon>Geminigeraceae</taxon>
        <taxon>Guillardia</taxon>
    </lineage>
</organism>
<feature type="compositionally biased region" description="Low complexity" evidence="3">
    <location>
        <begin position="259"/>
        <end position="269"/>
    </location>
</feature>
<sequence length="533" mass="57827">MRLFPGAPDLDELEASRKPAELKTDEEVDAKRLKRRAKKRKANAKKLQRKRELKLQENESKEDDSRTDEVKSTKPASEGSMKGENGSSKKRKQQASDASSSSSSSDEGEGDDEGSAKPVAQAISKPKSFYDPFAKKRIVVEDKETNGAGSSSKPPKPASEGSMKGENGSSKKRKQQASDASSSSSSSDEGEGDDEGSAKPVTQAISKPKSFYDPFAKKRIVVEDKEAPKAVSDDTPAKPASEGSAKQSVKQSKKRKQQASDASSSSSSSDEGEGDDEGSAKPVAQAISKPKSFYDPFAKKRIVVAEEVAAKGKDGSSKKQRLNGKDDAQSEVCKDKKEASEPSRDLPAKEKEGFVKHILFLGQLPFDVTADDIKQHFASCAPHDQMSIRVLTDRVTGKPRGIAFLEFKDSTAAEAALSLDHSIMRGRRIRVERTAKGSSKDPKRKSVISDLKQEQDLEHRKAVEKILSSNLNQNKGKGSVSNHDIDEGVRNFLISLSINMVNSAVSEMASLDLTGVNNRSAYIMGFLKSRVNQ</sequence>
<evidence type="ECO:0000259" key="4">
    <source>
        <dbReference type="PROSITE" id="PS50102"/>
    </source>
</evidence>
<dbReference type="RefSeq" id="XP_005839222.1">
    <property type="nucleotide sequence ID" value="XM_005839165.1"/>
</dbReference>
<dbReference type="HOGENOM" id="CLU_511398_0_0_1"/>
<feature type="compositionally biased region" description="Basic residues" evidence="3">
    <location>
        <begin position="32"/>
        <end position="52"/>
    </location>
</feature>
<evidence type="ECO:0000256" key="1">
    <source>
        <dbReference type="ARBA" id="ARBA00022884"/>
    </source>
</evidence>